<evidence type="ECO:0000313" key="4">
    <source>
        <dbReference type="EMBL" id="MFC3168024.1"/>
    </source>
</evidence>
<feature type="domain" description="HTH tetR-type" evidence="3">
    <location>
        <begin position="6"/>
        <end position="66"/>
    </location>
</feature>
<evidence type="ECO:0000256" key="1">
    <source>
        <dbReference type="ARBA" id="ARBA00023125"/>
    </source>
</evidence>
<gene>
    <name evidence="4" type="ORF">ACFOD7_08185</name>
</gene>
<feature type="DNA-binding region" description="H-T-H motif" evidence="2">
    <location>
        <begin position="29"/>
        <end position="48"/>
    </location>
</feature>
<dbReference type="PANTHER" id="PTHR30055:SF148">
    <property type="entry name" value="TETR-FAMILY TRANSCRIPTIONAL REGULATOR"/>
    <property type="match status" value="1"/>
</dbReference>
<evidence type="ECO:0000256" key="2">
    <source>
        <dbReference type="PROSITE-ProRule" id="PRU00335"/>
    </source>
</evidence>
<dbReference type="PANTHER" id="PTHR30055">
    <property type="entry name" value="HTH-TYPE TRANSCRIPTIONAL REGULATOR RUTR"/>
    <property type="match status" value="1"/>
</dbReference>
<accession>A0ABV7IBN1</accession>
<keyword evidence="1 2" id="KW-0238">DNA-binding</keyword>
<dbReference type="Proteomes" id="UP001595557">
    <property type="component" value="Unassembled WGS sequence"/>
</dbReference>
<dbReference type="InterPro" id="IPR041479">
    <property type="entry name" value="TetR_CgmR_C"/>
</dbReference>
<dbReference type="InterPro" id="IPR001647">
    <property type="entry name" value="HTH_TetR"/>
</dbReference>
<dbReference type="SUPFAM" id="SSF46689">
    <property type="entry name" value="Homeodomain-like"/>
    <property type="match status" value="1"/>
</dbReference>
<reference evidence="5" key="1">
    <citation type="journal article" date="2019" name="Int. J. Syst. Evol. Microbiol.">
        <title>The Global Catalogue of Microorganisms (GCM) 10K type strain sequencing project: providing services to taxonomists for standard genome sequencing and annotation.</title>
        <authorList>
            <consortium name="The Broad Institute Genomics Platform"/>
            <consortium name="The Broad Institute Genome Sequencing Center for Infectious Disease"/>
            <person name="Wu L."/>
            <person name="Ma J."/>
        </authorList>
    </citation>
    <scope>NUCLEOTIDE SEQUENCE [LARGE SCALE GENOMIC DNA]</scope>
    <source>
        <strain evidence="5">KCTC 52239</strain>
    </source>
</reference>
<organism evidence="4 5">
    <name type="scientific">Paracoccus fontiphilus</name>
    <dbReference type="NCBI Taxonomy" id="1815556"/>
    <lineage>
        <taxon>Bacteria</taxon>
        <taxon>Pseudomonadati</taxon>
        <taxon>Pseudomonadota</taxon>
        <taxon>Alphaproteobacteria</taxon>
        <taxon>Rhodobacterales</taxon>
        <taxon>Paracoccaceae</taxon>
        <taxon>Paracoccus</taxon>
    </lineage>
</organism>
<protein>
    <submittedName>
        <fullName evidence="4">TetR/AcrR family transcriptional regulator</fullName>
    </submittedName>
</protein>
<dbReference type="RefSeq" id="WP_341351625.1">
    <property type="nucleotide sequence ID" value="NZ_JAFNAW010000089.1"/>
</dbReference>
<evidence type="ECO:0000313" key="5">
    <source>
        <dbReference type="Proteomes" id="UP001595557"/>
    </source>
</evidence>
<evidence type="ECO:0000259" key="3">
    <source>
        <dbReference type="PROSITE" id="PS50977"/>
    </source>
</evidence>
<dbReference type="InterPro" id="IPR050109">
    <property type="entry name" value="HTH-type_TetR-like_transc_reg"/>
</dbReference>
<proteinExistence type="predicted"/>
<dbReference type="InterPro" id="IPR009057">
    <property type="entry name" value="Homeodomain-like_sf"/>
</dbReference>
<keyword evidence="5" id="KW-1185">Reference proteome</keyword>
<name>A0ABV7IBN1_9RHOB</name>
<dbReference type="EMBL" id="JBHRTE010000037">
    <property type="protein sequence ID" value="MFC3168024.1"/>
    <property type="molecule type" value="Genomic_DNA"/>
</dbReference>
<sequence length="195" mass="21366">MGRKRTIDRDALMEAVESVARREGVSGLSIDAVAREVGISKSSVVYDCGSKAGLLTAFTRHQLCQYRDRFDEALQAHAGQPNAWLRAMIDMGREAPSDDDVAMTMLISASMGENAECRELMREALAEDARRVAADAQDRGRMLQLLLAVHGLFFLECFGLHRFDEITRQELLDGLMDALETDAGSSPATSAPSKT</sequence>
<dbReference type="Gene3D" id="1.10.357.10">
    <property type="entry name" value="Tetracycline Repressor, domain 2"/>
    <property type="match status" value="1"/>
</dbReference>
<dbReference type="Pfam" id="PF17937">
    <property type="entry name" value="TetR_C_28"/>
    <property type="match status" value="1"/>
</dbReference>
<comment type="caution">
    <text evidence="4">The sequence shown here is derived from an EMBL/GenBank/DDBJ whole genome shotgun (WGS) entry which is preliminary data.</text>
</comment>
<dbReference type="PROSITE" id="PS50977">
    <property type="entry name" value="HTH_TETR_2"/>
    <property type="match status" value="1"/>
</dbReference>